<name>A0AAN9Z0G0_9ORTH</name>
<dbReference type="GO" id="GO:0006307">
    <property type="term" value="P:DNA alkylation repair"/>
    <property type="evidence" value="ECO:0007669"/>
    <property type="project" value="InterPro"/>
</dbReference>
<dbReference type="GO" id="GO:0005634">
    <property type="term" value="C:nucleus"/>
    <property type="evidence" value="ECO:0007669"/>
    <property type="project" value="TreeGrafter"/>
</dbReference>
<dbReference type="InterPro" id="IPR004087">
    <property type="entry name" value="KH_dom"/>
</dbReference>
<dbReference type="PANTHER" id="PTHR13360:SF1">
    <property type="entry name" value="ACTIVATING SIGNAL COINTEGRATOR 1 COMPLEX SUBUNIT 1"/>
    <property type="match status" value="1"/>
</dbReference>
<feature type="domain" description="K Homology" evidence="2">
    <location>
        <begin position="59"/>
        <end position="127"/>
    </location>
</feature>
<organism evidence="3 4">
    <name type="scientific">Gryllus longicercus</name>
    <dbReference type="NCBI Taxonomy" id="2509291"/>
    <lineage>
        <taxon>Eukaryota</taxon>
        <taxon>Metazoa</taxon>
        <taxon>Ecdysozoa</taxon>
        <taxon>Arthropoda</taxon>
        <taxon>Hexapoda</taxon>
        <taxon>Insecta</taxon>
        <taxon>Pterygota</taxon>
        <taxon>Neoptera</taxon>
        <taxon>Polyneoptera</taxon>
        <taxon>Orthoptera</taxon>
        <taxon>Ensifera</taxon>
        <taxon>Gryllidea</taxon>
        <taxon>Grylloidea</taxon>
        <taxon>Gryllidae</taxon>
        <taxon>Gryllinae</taxon>
        <taxon>Gryllus</taxon>
    </lineage>
</organism>
<dbReference type="GO" id="GO:0003723">
    <property type="term" value="F:RNA binding"/>
    <property type="evidence" value="ECO:0007669"/>
    <property type="project" value="UniProtKB-UniRule"/>
</dbReference>
<dbReference type="Pfam" id="PF00013">
    <property type="entry name" value="KH_1"/>
    <property type="match status" value="1"/>
</dbReference>
<dbReference type="PROSITE" id="PS50084">
    <property type="entry name" value="KH_TYPE_1"/>
    <property type="match status" value="1"/>
</dbReference>
<keyword evidence="1" id="KW-0694">RNA-binding</keyword>
<dbReference type="SUPFAM" id="SSF54791">
    <property type="entry name" value="Eukaryotic type KH-domain (KH-domain type I)"/>
    <property type="match status" value="1"/>
</dbReference>
<dbReference type="InterPro" id="IPR004088">
    <property type="entry name" value="KH_dom_type_1"/>
</dbReference>
<evidence type="ECO:0000313" key="3">
    <source>
        <dbReference type="EMBL" id="KAK7793480.1"/>
    </source>
</evidence>
<dbReference type="InterPro" id="IPR009097">
    <property type="entry name" value="Cyclic_Pdiesterase"/>
</dbReference>
<dbReference type="Proteomes" id="UP001378592">
    <property type="component" value="Unassembled WGS sequence"/>
</dbReference>
<dbReference type="EMBL" id="JAZDUA010000378">
    <property type="protein sequence ID" value="KAK7793480.1"/>
    <property type="molecule type" value="Genomic_DNA"/>
</dbReference>
<keyword evidence="4" id="KW-1185">Reference proteome</keyword>
<dbReference type="InterPro" id="IPR009210">
    <property type="entry name" value="ASCC1"/>
</dbReference>
<dbReference type="InterPro" id="IPR036612">
    <property type="entry name" value="KH_dom_type_1_sf"/>
</dbReference>
<dbReference type="AlphaFoldDB" id="A0AAN9Z0G0"/>
<dbReference type="Gene3D" id="3.90.1140.10">
    <property type="entry name" value="Cyclic phosphodiesterase"/>
    <property type="match status" value="1"/>
</dbReference>
<dbReference type="InterPro" id="IPR047538">
    <property type="entry name" value="KH-I_ASCC1"/>
</dbReference>
<dbReference type="Gene3D" id="3.30.1370.10">
    <property type="entry name" value="K Homology domain, type 1"/>
    <property type="match status" value="1"/>
</dbReference>
<dbReference type="PIRSF" id="PIRSF027019">
    <property type="entry name" value="Euk_LigT"/>
    <property type="match status" value="1"/>
</dbReference>
<dbReference type="Pfam" id="PF10469">
    <property type="entry name" value="AKAP7_NLS"/>
    <property type="match status" value="1"/>
</dbReference>
<sequence length="356" mass="40711">MDVLKPELMWIEGRCYRINHCIDRSSDAAYVEEEYQPDYLDCDNDEPCEDFEVELLEGGRFKTSFHIARAYFPCIIGSKGNTRRRLENETKTQVKVPKPGQDGDIVVIGNDRRSVCAARRRINIIVMSSRQKQSFTHFLSIPVNSRAIQQGFLEFKEKVLENCRGRGLDSSIFQSPEKLHLTLGTMVLADNEERKSAAEVLHMCQEAVIEPILGSKPLRLRMCGVEYMNDDPREVDVLYGKVEVTDGTQILQDLADGVVDFFANHADGLMEKQYDSVKLHVTLMNTLFREDKGGVSEQETSRRKHKPRESFDATEILQSFADYNFGEEEVHSIHLSQRYTTAENGYYQASVVLSLY</sequence>
<dbReference type="InterPro" id="IPR019510">
    <property type="entry name" value="AKAP7-like_phosphoesterase"/>
</dbReference>
<accession>A0AAN9Z0G0</accession>
<evidence type="ECO:0000259" key="2">
    <source>
        <dbReference type="SMART" id="SM00322"/>
    </source>
</evidence>
<evidence type="ECO:0000256" key="1">
    <source>
        <dbReference type="PROSITE-ProRule" id="PRU00117"/>
    </source>
</evidence>
<dbReference type="PANTHER" id="PTHR13360">
    <property type="entry name" value="ACTIVATING SIGNAL COINTEGRATOR 1 COMPLEX SUBUNIT 1"/>
    <property type="match status" value="1"/>
</dbReference>
<gene>
    <name evidence="3" type="ORF">R5R35_010154</name>
</gene>
<dbReference type="SUPFAM" id="SSF55144">
    <property type="entry name" value="LigT-like"/>
    <property type="match status" value="1"/>
</dbReference>
<dbReference type="CDD" id="cd22419">
    <property type="entry name" value="KH-I_ASCC1"/>
    <property type="match status" value="1"/>
</dbReference>
<protein>
    <recommendedName>
        <fullName evidence="2">K Homology domain-containing protein</fullName>
    </recommendedName>
</protein>
<dbReference type="GO" id="GO:0006355">
    <property type="term" value="P:regulation of DNA-templated transcription"/>
    <property type="evidence" value="ECO:0007669"/>
    <property type="project" value="TreeGrafter"/>
</dbReference>
<dbReference type="SMART" id="SM00322">
    <property type="entry name" value="KH"/>
    <property type="match status" value="1"/>
</dbReference>
<comment type="caution">
    <text evidence="3">The sequence shown here is derived from an EMBL/GenBank/DDBJ whole genome shotgun (WGS) entry which is preliminary data.</text>
</comment>
<proteinExistence type="predicted"/>
<evidence type="ECO:0000313" key="4">
    <source>
        <dbReference type="Proteomes" id="UP001378592"/>
    </source>
</evidence>
<reference evidence="3 4" key="1">
    <citation type="submission" date="2024-03" db="EMBL/GenBank/DDBJ databases">
        <title>The genome assembly and annotation of the cricket Gryllus longicercus Weissman &amp; Gray.</title>
        <authorList>
            <person name="Szrajer S."/>
            <person name="Gray D."/>
            <person name="Ylla G."/>
        </authorList>
    </citation>
    <scope>NUCLEOTIDE SEQUENCE [LARGE SCALE GENOMIC DNA]</scope>
    <source>
        <strain evidence="3">DAG 2021-001</strain>
        <tissue evidence="3">Whole body minus gut</tissue>
    </source>
</reference>